<keyword evidence="3" id="KW-1185">Reference proteome</keyword>
<proteinExistence type="predicted"/>
<evidence type="ECO:0000313" key="3">
    <source>
        <dbReference type="Proteomes" id="UP000546162"/>
    </source>
</evidence>
<reference evidence="2 3" key="1">
    <citation type="submission" date="2020-08" db="EMBL/GenBank/DDBJ databases">
        <title>Sequencing the genomes of 1000 actinobacteria strains.</title>
        <authorList>
            <person name="Klenk H.-P."/>
        </authorList>
    </citation>
    <scope>NUCLEOTIDE SEQUENCE [LARGE SCALE GENOMIC DNA]</scope>
    <source>
        <strain evidence="2 3">DSM 45809</strain>
    </source>
</reference>
<dbReference type="RefSeq" id="WP_185043072.1">
    <property type="nucleotide sequence ID" value="NZ_BAABFG010000005.1"/>
</dbReference>
<protein>
    <recommendedName>
        <fullName evidence="1">DUF1918 domain-containing protein</fullName>
    </recommendedName>
</protein>
<feature type="domain" description="DUF1918" evidence="1">
    <location>
        <begin position="1"/>
        <end position="58"/>
    </location>
</feature>
<evidence type="ECO:0000259" key="1">
    <source>
        <dbReference type="Pfam" id="PF08940"/>
    </source>
</evidence>
<dbReference type="Pfam" id="PF08940">
    <property type="entry name" value="DUF1918"/>
    <property type="match status" value="1"/>
</dbReference>
<dbReference type="InterPro" id="IPR015035">
    <property type="entry name" value="DUF1918"/>
</dbReference>
<dbReference type="Gene3D" id="2.30.30.440">
    <property type="entry name" value="Domain of unknown function DUF1918"/>
    <property type="match status" value="1"/>
</dbReference>
<dbReference type="AlphaFoldDB" id="A0A7W7MA71"/>
<dbReference type="Proteomes" id="UP000546162">
    <property type="component" value="Unassembled WGS sequence"/>
</dbReference>
<organism evidence="2 3">
    <name type="scientific">Actinoplanes octamycinicus</name>
    <dbReference type="NCBI Taxonomy" id="135948"/>
    <lineage>
        <taxon>Bacteria</taxon>
        <taxon>Bacillati</taxon>
        <taxon>Actinomycetota</taxon>
        <taxon>Actinomycetes</taxon>
        <taxon>Micromonosporales</taxon>
        <taxon>Micromonosporaceae</taxon>
        <taxon>Actinoplanes</taxon>
    </lineage>
</organism>
<dbReference type="EMBL" id="JACHNB010000001">
    <property type="protein sequence ID" value="MBB4742744.1"/>
    <property type="molecule type" value="Genomic_DNA"/>
</dbReference>
<accession>A0A7W7MA71</accession>
<comment type="caution">
    <text evidence="2">The sequence shown here is derived from an EMBL/GenBank/DDBJ whole genome shotgun (WGS) entry which is preliminary data.</text>
</comment>
<dbReference type="SUPFAM" id="SSF50118">
    <property type="entry name" value="Cell growth inhibitor/plasmid maintenance toxic component"/>
    <property type="match status" value="1"/>
</dbReference>
<name>A0A7W7MA71_9ACTN</name>
<gene>
    <name evidence="2" type="ORF">BJY16_006203</name>
</gene>
<evidence type="ECO:0000313" key="2">
    <source>
        <dbReference type="EMBL" id="MBB4742744.1"/>
    </source>
</evidence>
<sequence>MRARVGDRLVLEGTHPGDGYRVGVVTKVVHADGRPPYYVRWLEDGHVSVVFPGAQARIQPAAIGGATAG</sequence>